<dbReference type="EMBL" id="AP014936">
    <property type="protein sequence ID" value="BAU49010.1"/>
    <property type="molecule type" value="Genomic_DNA"/>
</dbReference>
<proteinExistence type="predicted"/>
<dbReference type="InterPro" id="IPR036390">
    <property type="entry name" value="WH_DNA-bd_sf"/>
</dbReference>
<dbReference type="CDD" id="cd00092">
    <property type="entry name" value="HTH_CRP"/>
    <property type="match status" value="1"/>
</dbReference>
<dbReference type="GO" id="GO:0005829">
    <property type="term" value="C:cytosol"/>
    <property type="evidence" value="ECO:0007669"/>
    <property type="project" value="TreeGrafter"/>
</dbReference>
<dbReference type="PANTHER" id="PTHR24567">
    <property type="entry name" value="CRP FAMILY TRANSCRIPTIONAL REGULATORY PROTEIN"/>
    <property type="match status" value="1"/>
</dbReference>
<dbReference type="PROSITE" id="PS00042">
    <property type="entry name" value="HTH_CRP_1"/>
    <property type="match status" value="1"/>
</dbReference>
<keyword evidence="3" id="KW-0804">Transcription</keyword>
<dbReference type="RefSeq" id="WP_096461467.1">
    <property type="nucleotide sequence ID" value="NZ_AP014936.1"/>
</dbReference>
<dbReference type="InterPro" id="IPR018335">
    <property type="entry name" value="Tscrpt_reg_HTH_Crp-type_CS"/>
</dbReference>
<evidence type="ECO:0000259" key="4">
    <source>
        <dbReference type="PROSITE" id="PS50042"/>
    </source>
</evidence>
<dbReference type="CDD" id="cd00038">
    <property type="entry name" value="CAP_ED"/>
    <property type="match status" value="1"/>
</dbReference>
<dbReference type="PRINTS" id="PR00034">
    <property type="entry name" value="HTHCRP"/>
</dbReference>
<dbReference type="Gene3D" id="1.10.10.10">
    <property type="entry name" value="Winged helix-like DNA-binding domain superfamily/Winged helix DNA-binding domain"/>
    <property type="match status" value="1"/>
</dbReference>
<reference evidence="6 7" key="1">
    <citation type="submission" date="2015-08" db="EMBL/GenBank/DDBJ databases">
        <title>Complete genome sequence of Sulfurifustis variabilis.</title>
        <authorList>
            <person name="Miura A."/>
            <person name="Kojima H."/>
            <person name="Fukui M."/>
        </authorList>
    </citation>
    <scope>NUCLEOTIDE SEQUENCE [LARGE SCALE GENOMIC DNA]</scope>
    <source>
        <strain evidence="7">skN76</strain>
    </source>
</reference>
<dbReference type="KEGG" id="sva:SVA_2462"/>
<dbReference type="SUPFAM" id="SSF46785">
    <property type="entry name" value="Winged helix' DNA-binding domain"/>
    <property type="match status" value="1"/>
</dbReference>
<sequence>MKKANEGADVIALSQKRVNCHGCDAGELCLPNGLKEDDLLALEHVVRRRRSLAKGQTLYRMGDPLLSLYAVRRGSVKTNLLTQDGRVQVTAFYLPGELIGVDAIDEGRFPCDAVALEETELCEIPWADLNHLAGRTPALNQQLVRLMSREIVRDEELLMMLGHLGAEARLAACLLNFNARYKRLGALEDRFTLSMSRQDLGDYLGLALETVSRFFTRLHDEGLLEVQGRDVRVLDASRLRAMVSQPNGRRGLRA</sequence>
<evidence type="ECO:0000313" key="7">
    <source>
        <dbReference type="Proteomes" id="UP000218899"/>
    </source>
</evidence>
<dbReference type="FunFam" id="1.10.10.10:FF:000028">
    <property type="entry name" value="Fumarate/nitrate reduction transcriptional regulator Fnr"/>
    <property type="match status" value="1"/>
</dbReference>
<dbReference type="SUPFAM" id="SSF51206">
    <property type="entry name" value="cAMP-binding domain-like"/>
    <property type="match status" value="1"/>
</dbReference>
<gene>
    <name evidence="6" type="ORF">SVA_2462</name>
</gene>
<dbReference type="InterPro" id="IPR050397">
    <property type="entry name" value="Env_Response_Regulators"/>
</dbReference>
<evidence type="ECO:0000256" key="1">
    <source>
        <dbReference type="ARBA" id="ARBA00023015"/>
    </source>
</evidence>
<dbReference type="SMART" id="SM00419">
    <property type="entry name" value="HTH_CRP"/>
    <property type="match status" value="1"/>
</dbReference>
<organism evidence="6 7">
    <name type="scientific">Sulfurifustis variabilis</name>
    <dbReference type="NCBI Taxonomy" id="1675686"/>
    <lineage>
        <taxon>Bacteria</taxon>
        <taxon>Pseudomonadati</taxon>
        <taxon>Pseudomonadota</taxon>
        <taxon>Gammaproteobacteria</taxon>
        <taxon>Acidiferrobacterales</taxon>
        <taxon>Acidiferrobacteraceae</taxon>
        <taxon>Sulfurifustis</taxon>
    </lineage>
</organism>
<dbReference type="Gene3D" id="2.60.120.10">
    <property type="entry name" value="Jelly Rolls"/>
    <property type="match status" value="1"/>
</dbReference>
<dbReference type="PROSITE" id="PS51063">
    <property type="entry name" value="HTH_CRP_2"/>
    <property type="match status" value="1"/>
</dbReference>
<dbReference type="Proteomes" id="UP000218899">
    <property type="component" value="Chromosome"/>
</dbReference>
<dbReference type="InterPro" id="IPR000595">
    <property type="entry name" value="cNMP-bd_dom"/>
</dbReference>
<keyword evidence="7" id="KW-1185">Reference proteome</keyword>
<dbReference type="InterPro" id="IPR018490">
    <property type="entry name" value="cNMP-bd_dom_sf"/>
</dbReference>
<dbReference type="PROSITE" id="PS50042">
    <property type="entry name" value="CNMP_BINDING_3"/>
    <property type="match status" value="1"/>
</dbReference>
<dbReference type="InterPro" id="IPR014710">
    <property type="entry name" value="RmlC-like_jellyroll"/>
</dbReference>
<protein>
    <submittedName>
        <fullName evidence="6">Transcriptional regulator</fullName>
    </submittedName>
</protein>
<feature type="domain" description="HTH crp-type" evidence="5">
    <location>
        <begin position="164"/>
        <end position="237"/>
    </location>
</feature>
<dbReference type="PANTHER" id="PTHR24567:SF75">
    <property type="entry name" value="FUMARATE AND NITRATE REDUCTION REGULATORY PROTEIN"/>
    <property type="match status" value="1"/>
</dbReference>
<feature type="domain" description="Cyclic nucleotide-binding" evidence="4">
    <location>
        <begin position="30"/>
        <end position="104"/>
    </location>
</feature>
<keyword evidence="2" id="KW-0238">DNA-binding</keyword>
<dbReference type="SMART" id="SM00100">
    <property type="entry name" value="cNMP"/>
    <property type="match status" value="1"/>
</dbReference>
<dbReference type="GO" id="GO:0003677">
    <property type="term" value="F:DNA binding"/>
    <property type="evidence" value="ECO:0007669"/>
    <property type="project" value="UniProtKB-KW"/>
</dbReference>
<name>A0A1B4V641_9GAMM</name>
<evidence type="ECO:0000313" key="6">
    <source>
        <dbReference type="EMBL" id="BAU49010.1"/>
    </source>
</evidence>
<dbReference type="OrthoDB" id="7643467at2"/>
<dbReference type="InterPro" id="IPR036388">
    <property type="entry name" value="WH-like_DNA-bd_sf"/>
</dbReference>
<keyword evidence="1" id="KW-0805">Transcription regulation</keyword>
<evidence type="ECO:0000256" key="2">
    <source>
        <dbReference type="ARBA" id="ARBA00023125"/>
    </source>
</evidence>
<accession>A0A1B4V641</accession>
<dbReference type="Pfam" id="PF00027">
    <property type="entry name" value="cNMP_binding"/>
    <property type="match status" value="1"/>
</dbReference>
<dbReference type="AlphaFoldDB" id="A0A1B4V641"/>
<dbReference type="GO" id="GO:0003700">
    <property type="term" value="F:DNA-binding transcription factor activity"/>
    <property type="evidence" value="ECO:0007669"/>
    <property type="project" value="InterPro"/>
</dbReference>
<evidence type="ECO:0000256" key="3">
    <source>
        <dbReference type="ARBA" id="ARBA00023163"/>
    </source>
</evidence>
<dbReference type="InterPro" id="IPR012318">
    <property type="entry name" value="HTH_CRP"/>
</dbReference>
<evidence type="ECO:0000259" key="5">
    <source>
        <dbReference type="PROSITE" id="PS51063"/>
    </source>
</evidence>
<dbReference type="Pfam" id="PF13545">
    <property type="entry name" value="HTH_Crp_2"/>
    <property type="match status" value="1"/>
</dbReference>